<dbReference type="CDD" id="cd05826">
    <property type="entry name" value="Sortase_B"/>
    <property type="match status" value="1"/>
</dbReference>
<proteinExistence type="predicted"/>
<accession>A0A1D3TY64</accession>
<dbReference type="Gene3D" id="2.40.260.10">
    <property type="entry name" value="Sortase"/>
    <property type="match status" value="1"/>
</dbReference>
<keyword evidence="6" id="KW-1185">Reference proteome</keyword>
<dbReference type="STRING" id="1619234.SAMN05421730_103915"/>
<dbReference type="SUPFAM" id="SSF63817">
    <property type="entry name" value="Sortase"/>
    <property type="match status" value="1"/>
</dbReference>
<feature type="active site" description="Proton donor/acceptor" evidence="2">
    <location>
        <position position="171"/>
    </location>
</feature>
<evidence type="ECO:0000313" key="5">
    <source>
        <dbReference type="EMBL" id="SCP99369.1"/>
    </source>
</evidence>
<dbReference type="OrthoDB" id="9806013at2"/>
<dbReference type="Pfam" id="PF04203">
    <property type="entry name" value="Sortase"/>
    <property type="match status" value="1"/>
</dbReference>
<feature type="transmembrane region" description="Helical" evidence="4">
    <location>
        <begin position="27"/>
        <end position="48"/>
    </location>
</feature>
<evidence type="ECO:0000256" key="2">
    <source>
        <dbReference type="PIRSR" id="PIRSR605754-1"/>
    </source>
</evidence>
<dbReference type="NCBIfam" id="TIGR03064">
    <property type="entry name" value="sortase_srtB"/>
    <property type="match status" value="1"/>
</dbReference>
<name>A0A1D3TY64_9FIRM</name>
<dbReference type="InterPro" id="IPR005754">
    <property type="entry name" value="Sortase"/>
</dbReference>
<dbReference type="InterPro" id="IPR023365">
    <property type="entry name" value="Sortase_dom-sf"/>
</dbReference>
<evidence type="ECO:0000256" key="4">
    <source>
        <dbReference type="SAM" id="Phobius"/>
    </source>
</evidence>
<evidence type="ECO:0000313" key="6">
    <source>
        <dbReference type="Proteomes" id="UP000199315"/>
    </source>
</evidence>
<evidence type="ECO:0000256" key="3">
    <source>
        <dbReference type="SAM" id="MobiDB-lite"/>
    </source>
</evidence>
<dbReference type="EMBL" id="FMKA01000039">
    <property type="protein sequence ID" value="SCP99369.1"/>
    <property type="molecule type" value="Genomic_DNA"/>
</dbReference>
<protein>
    <submittedName>
        <fullName evidence="5">Sortase B</fullName>
    </submittedName>
</protein>
<keyword evidence="1" id="KW-0378">Hydrolase</keyword>
<keyword evidence="4" id="KW-0812">Transmembrane</keyword>
<dbReference type="InterPro" id="IPR009835">
    <property type="entry name" value="SrtB"/>
</dbReference>
<feature type="region of interest" description="Disordered" evidence="3">
    <location>
        <begin position="69"/>
        <end position="92"/>
    </location>
</feature>
<evidence type="ECO:0000256" key="1">
    <source>
        <dbReference type="ARBA" id="ARBA00022801"/>
    </source>
</evidence>
<reference evidence="5 6" key="1">
    <citation type="submission" date="2016-09" db="EMBL/GenBank/DDBJ databases">
        <authorList>
            <person name="Capua I."/>
            <person name="De Benedictis P."/>
            <person name="Joannis T."/>
            <person name="Lombin L.H."/>
            <person name="Cattoli G."/>
        </authorList>
    </citation>
    <scope>NUCLEOTIDE SEQUENCE [LARGE SCALE GENOMIC DNA]</scope>
    <source>
        <strain evidence="5 6">GluBS11</strain>
    </source>
</reference>
<dbReference type="GO" id="GO:0016787">
    <property type="term" value="F:hydrolase activity"/>
    <property type="evidence" value="ECO:0007669"/>
    <property type="project" value="UniProtKB-KW"/>
</dbReference>
<dbReference type="Proteomes" id="UP000199315">
    <property type="component" value="Unassembled WGS sequence"/>
</dbReference>
<keyword evidence="4" id="KW-1133">Transmembrane helix</keyword>
<sequence length="290" mass="32559">MKKEDLMDEEPVLKGKGGGGWRNSLRVVIMMVALCVFLYSAYNLFYIFMEYRDGEKEYEDLQKYAVAVEEPEAGSETGGADGTGTEEDKADDANDGYVEVDFAKLQAINPEIVGWIYFPGVGINYPVTKTTDNSYYLTHTFEGTENSAGSIFMDFANDGGFADTNTFLYGHNMKNGSMFGLLGRYKKEAYFREHPYFWICTPTGKYKYQIFSCYVTDAASKSYTRTFAAEAEYAEYLDMLRELSGYDTGVDVTTADRMVSLSTCTSISEDSRFLVHGKLVESVTDQAVQK</sequence>
<keyword evidence="4" id="KW-0472">Membrane</keyword>
<gene>
    <name evidence="5" type="ORF">SAMN05421730_103915</name>
</gene>
<dbReference type="RefSeq" id="WP_091236744.1">
    <property type="nucleotide sequence ID" value="NZ_FMKA01000039.1"/>
</dbReference>
<feature type="active site" description="Acyl-thioester intermediate" evidence="2">
    <location>
        <position position="264"/>
    </location>
</feature>
<organism evidence="5 6">
    <name type="scientific">Anaerobium acetethylicum</name>
    <dbReference type="NCBI Taxonomy" id="1619234"/>
    <lineage>
        <taxon>Bacteria</taxon>
        <taxon>Bacillati</taxon>
        <taxon>Bacillota</taxon>
        <taxon>Clostridia</taxon>
        <taxon>Lachnospirales</taxon>
        <taxon>Lachnospiraceae</taxon>
        <taxon>Anaerobium</taxon>
    </lineage>
</organism>
<dbReference type="AlphaFoldDB" id="A0A1D3TY64"/>